<proteinExistence type="predicted"/>
<dbReference type="EMBL" id="JADCNM010000002">
    <property type="protein sequence ID" value="KAG0493536.1"/>
    <property type="molecule type" value="Genomic_DNA"/>
</dbReference>
<evidence type="ECO:0000313" key="1">
    <source>
        <dbReference type="EMBL" id="KAG0493536.1"/>
    </source>
</evidence>
<accession>A0A835RK00</accession>
<name>A0A835RK00_VANPL</name>
<comment type="caution">
    <text evidence="1">The sequence shown here is derived from an EMBL/GenBank/DDBJ whole genome shotgun (WGS) entry which is preliminary data.</text>
</comment>
<dbReference type="SUPFAM" id="SSF53474">
    <property type="entry name" value="alpha/beta-Hydrolases"/>
    <property type="match status" value="1"/>
</dbReference>
<dbReference type="PANTHER" id="PTHR12265:SF11">
    <property type="entry name" value="ALPHA_BETA-HYDROLASES SUPERFAMILY PROTEIN"/>
    <property type="match status" value="1"/>
</dbReference>
<dbReference type="InterPro" id="IPR008547">
    <property type="entry name" value="DUF829_TMEM53"/>
</dbReference>
<dbReference type="PANTHER" id="PTHR12265">
    <property type="entry name" value="TRANSMEMBRANE PROTEIN 53"/>
    <property type="match status" value="1"/>
</dbReference>
<reference evidence="1 2" key="1">
    <citation type="journal article" date="2020" name="Nat. Food">
        <title>A phased Vanilla planifolia genome enables genetic improvement of flavour and production.</title>
        <authorList>
            <person name="Hasing T."/>
            <person name="Tang H."/>
            <person name="Brym M."/>
            <person name="Khazi F."/>
            <person name="Huang T."/>
            <person name="Chambers A.H."/>
        </authorList>
    </citation>
    <scope>NUCLEOTIDE SEQUENCE [LARGE SCALE GENOMIC DNA]</scope>
    <source>
        <tissue evidence="1">Leaf</tissue>
    </source>
</reference>
<dbReference type="Proteomes" id="UP000639772">
    <property type="component" value="Unassembled WGS sequence"/>
</dbReference>
<evidence type="ECO:0008006" key="3">
    <source>
        <dbReference type="Google" id="ProtNLM"/>
    </source>
</evidence>
<evidence type="ECO:0000313" key="2">
    <source>
        <dbReference type="Proteomes" id="UP000639772"/>
    </source>
</evidence>
<dbReference type="OrthoDB" id="77878at2759"/>
<sequence length="409" mass="45902">MAVSVRLLISGTLVLHLSPLKYTRRSFPVRNPITKIQPTNGPFSSREGTVTIAVVFGSGRIQRQVPFLKKYPHLRNPLFLSLYFSSLQNHVECSASGPGKESSVLHAADDLTICDGGSHIDVFGGNREMWTVVLLGWLGAEEKHLRRYADIYIARGFRSVQFVVPLREVVGLDFGRKLEEKVARLADELAHWCSDTTRDGKERNLLFHTFSNTGWLVYGALLRNLHSRGDVIAKIKGCVVDSGAASEISSMIWAAGFCAALMKKRNSAVFTSLRSIDEGNPKGSIDRASLKNWKSQFTENISMFILEKLFSLILILPDVNRRLSVVLSILSKEQPPCPQLYLYSSADEVIPASSVESFFQAQKAMGRIVCSYNFGTSPHVDHFRSFPHIYCAKIYEFLEECCFEMFYRA</sequence>
<organism evidence="1 2">
    <name type="scientific">Vanilla planifolia</name>
    <name type="common">Vanilla</name>
    <dbReference type="NCBI Taxonomy" id="51239"/>
    <lineage>
        <taxon>Eukaryota</taxon>
        <taxon>Viridiplantae</taxon>
        <taxon>Streptophyta</taxon>
        <taxon>Embryophyta</taxon>
        <taxon>Tracheophyta</taxon>
        <taxon>Spermatophyta</taxon>
        <taxon>Magnoliopsida</taxon>
        <taxon>Liliopsida</taxon>
        <taxon>Asparagales</taxon>
        <taxon>Orchidaceae</taxon>
        <taxon>Vanilloideae</taxon>
        <taxon>Vanilleae</taxon>
        <taxon>Vanilla</taxon>
    </lineage>
</organism>
<dbReference type="InterPro" id="IPR029058">
    <property type="entry name" value="AB_hydrolase_fold"/>
</dbReference>
<dbReference type="Pfam" id="PF05705">
    <property type="entry name" value="DUF829"/>
    <property type="match status" value="1"/>
</dbReference>
<dbReference type="AlphaFoldDB" id="A0A835RK00"/>
<protein>
    <recommendedName>
        <fullName evidence="3">Transmembrane protein 53</fullName>
    </recommendedName>
</protein>
<gene>
    <name evidence="1" type="ORF">HPP92_004530</name>
</gene>